<dbReference type="PRINTS" id="PR00344">
    <property type="entry name" value="BCTRLSENSOR"/>
</dbReference>
<keyword evidence="18" id="KW-0408">Iron</keyword>
<evidence type="ECO:0000256" key="6">
    <source>
        <dbReference type="ARBA" id="ARBA00017322"/>
    </source>
</evidence>
<evidence type="ECO:0000256" key="21">
    <source>
        <dbReference type="ARBA" id="ARBA00023136"/>
    </source>
</evidence>
<evidence type="ECO:0000256" key="13">
    <source>
        <dbReference type="ARBA" id="ARBA00022723"/>
    </source>
</evidence>
<keyword evidence="8" id="KW-0004">4Fe-4S</keyword>
<comment type="subcellular location">
    <subcellularLocation>
        <location evidence="4">Cell membrane</location>
        <topology evidence="4">Multi-pass membrane protein</topology>
    </subcellularLocation>
    <subcellularLocation>
        <location evidence="3">Cytoplasm</location>
    </subcellularLocation>
</comment>
<keyword evidence="15" id="KW-0418">Kinase</keyword>
<dbReference type="InterPro" id="IPR003594">
    <property type="entry name" value="HATPase_dom"/>
</dbReference>
<keyword evidence="19" id="KW-0902">Two-component regulatory system</keyword>
<evidence type="ECO:0000313" key="25">
    <source>
        <dbReference type="Proteomes" id="UP000182987"/>
    </source>
</evidence>
<dbReference type="InterPro" id="IPR007895">
    <property type="entry name" value="MASE1"/>
</dbReference>
<dbReference type="RefSeq" id="WP_046966370.1">
    <property type="nucleotide sequence ID" value="NZ_CP017480.1"/>
</dbReference>
<keyword evidence="7" id="KW-1003">Cell membrane</keyword>
<keyword evidence="20" id="KW-0411">Iron-sulfur</keyword>
<keyword evidence="12" id="KW-0812">Transmembrane</keyword>
<organism evidence="24 25">
    <name type="scientific">Luteibacter rhizovicinus DSM 16549</name>
    <dbReference type="NCBI Taxonomy" id="1440763"/>
    <lineage>
        <taxon>Bacteria</taxon>
        <taxon>Pseudomonadati</taxon>
        <taxon>Pseudomonadota</taxon>
        <taxon>Gammaproteobacteria</taxon>
        <taxon>Lysobacterales</taxon>
        <taxon>Rhodanobacteraceae</taxon>
        <taxon>Luteibacter</taxon>
    </lineage>
</organism>
<dbReference type="PANTHER" id="PTHR24421">
    <property type="entry name" value="NITRATE/NITRITE SENSOR PROTEIN NARX-RELATED"/>
    <property type="match status" value="1"/>
</dbReference>
<evidence type="ECO:0000256" key="1">
    <source>
        <dbReference type="ARBA" id="ARBA00000085"/>
    </source>
</evidence>
<dbReference type="Pfam" id="PF05231">
    <property type="entry name" value="MASE1"/>
    <property type="match status" value="1"/>
</dbReference>
<dbReference type="Pfam" id="PF02518">
    <property type="entry name" value="HATPase_c"/>
    <property type="match status" value="1"/>
</dbReference>
<evidence type="ECO:0000256" key="12">
    <source>
        <dbReference type="ARBA" id="ARBA00022692"/>
    </source>
</evidence>
<dbReference type="GO" id="GO:0000155">
    <property type="term" value="F:phosphorelay sensor kinase activity"/>
    <property type="evidence" value="ECO:0007669"/>
    <property type="project" value="InterPro"/>
</dbReference>
<dbReference type="Pfam" id="PF07730">
    <property type="entry name" value="HisKA_3"/>
    <property type="match status" value="1"/>
</dbReference>
<dbReference type="GO" id="GO:0051539">
    <property type="term" value="F:4 iron, 4 sulfur cluster binding"/>
    <property type="evidence" value="ECO:0007669"/>
    <property type="project" value="UniProtKB-KW"/>
</dbReference>
<dbReference type="InterPro" id="IPR011712">
    <property type="entry name" value="Sig_transdc_His_kin_sub3_dim/P"/>
</dbReference>
<dbReference type="GO" id="GO:0005737">
    <property type="term" value="C:cytoplasm"/>
    <property type="evidence" value="ECO:0007669"/>
    <property type="project" value="UniProtKB-SubCell"/>
</dbReference>
<protein>
    <recommendedName>
        <fullName evidence="6">Oxygen sensor histidine kinase NreB</fullName>
        <ecNumber evidence="5">2.7.13.3</ecNumber>
    </recommendedName>
    <alternativeName>
        <fullName evidence="23">Nitrogen regulation protein B</fullName>
    </alternativeName>
</protein>
<evidence type="ECO:0000256" key="15">
    <source>
        <dbReference type="ARBA" id="ARBA00022777"/>
    </source>
</evidence>
<dbReference type="PROSITE" id="PS50109">
    <property type="entry name" value="HIS_KIN"/>
    <property type="match status" value="1"/>
</dbReference>
<dbReference type="KEGG" id="lrz:BJI69_12825"/>
<evidence type="ECO:0000256" key="5">
    <source>
        <dbReference type="ARBA" id="ARBA00012438"/>
    </source>
</evidence>
<dbReference type="STRING" id="1440763.BJI69_12825"/>
<evidence type="ECO:0000256" key="22">
    <source>
        <dbReference type="ARBA" id="ARBA00024827"/>
    </source>
</evidence>
<dbReference type="InterPro" id="IPR050482">
    <property type="entry name" value="Sensor_HK_TwoCompSys"/>
</dbReference>
<evidence type="ECO:0000256" key="2">
    <source>
        <dbReference type="ARBA" id="ARBA00001966"/>
    </source>
</evidence>
<keyword evidence="17" id="KW-1133">Transmembrane helix</keyword>
<evidence type="ECO:0000256" key="18">
    <source>
        <dbReference type="ARBA" id="ARBA00023004"/>
    </source>
</evidence>
<dbReference type="OrthoDB" id="9797605at2"/>
<dbReference type="GO" id="GO:0005886">
    <property type="term" value="C:plasma membrane"/>
    <property type="evidence" value="ECO:0007669"/>
    <property type="project" value="UniProtKB-SubCell"/>
</dbReference>
<comment type="function">
    <text evidence="22">Member of the two-component regulatory system NreB/NreC involved in the control of dissimilatory nitrate/nitrite reduction in response to oxygen. NreB functions as a direct oxygen sensor histidine kinase which is autophosphorylated, in the absence of oxygen, probably at the conserved histidine residue, and transfers its phosphate group probably to a conserved aspartate residue of NreC. NreB/NreC activates the expression of the nitrate (narGHJI) and nitrite (nir) reductase operons, as well as the putative nitrate transporter gene narT.</text>
</comment>
<dbReference type="EMBL" id="CP017480">
    <property type="protein sequence ID" value="APG04693.1"/>
    <property type="molecule type" value="Genomic_DNA"/>
</dbReference>
<evidence type="ECO:0000256" key="19">
    <source>
        <dbReference type="ARBA" id="ARBA00023012"/>
    </source>
</evidence>
<dbReference type="SMART" id="SM00387">
    <property type="entry name" value="HATPase_c"/>
    <property type="match status" value="1"/>
</dbReference>
<dbReference type="CDD" id="cd16917">
    <property type="entry name" value="HATPase_UhpB-NarQ-NarX-like"/>
    <property type="match status" value="1"/>
</dbReference>
<comment type="cofactor">
    <cofactor evidence="2">
        <name>[4Fe-4S] cluster</name>
        <dbReference type="ChEBI" id="CHEBI:49883"/>
    </cofactor>
</comment>
<evidence type="ECO:0000313" key="24">
    <source>
        <dbReference type="EMBL" id="APG04693.1"/>
    </source>
</evidence>
<evidence type="ECO:0000256" key="10">
    <source>
        <dbReference type="ARBA" id="ARBA00022553"/>
    </source>
</evidence>
<dbReference type="SUPFAM" id="SSF55874">
    <property type="entry name" value="ATPase domain of HSP90 chaperone/DNA topoisomerase II/histidine kinase"/>
    <property type="match status" value="1"/>
</dbReference>
<dbReference type="EC" id="2.7.13.3" evidence="5"/>
<sequence length="523" mass="56155">MTQTLASTQSAAHWCGGVFVGAIVAQLLSAALWSHQGGTHIVWFPGAVLLGALLATPRRMWPALMGAALMGLVVTGVSFGLPLADTALVVSPAVLLTPVAAWLLQRVPSRVPPLEDFTRLYIFAAVAVITLPAVCATLIEHASRYTSFRGSILSDWPNIALAHALGYVLYVPVWVSVRSPDAAVRHEPRLPTEFYLLMVVSIALLGVIWYGYGNHAELVPVLCLAPAPIIIAAIIRAQMTGSSIAVFVIVIMAGHLSIGGHGPFMAATPQQTTLALQLWTLTAALSALTLGVVVEQRFASRRALSHAHDELREMTGRLIATQEQERARLARDLHDDINQRLAAASIGLSSLRRRVAPAIQAEVNHIQHQVIALSEDVRQLSHELHPSCLHHAGLRDSLEALCHTSRRPRAPHVVFIADRAIDVLSADIALCFYRVTQEALTNALRHADASQVTIKASVTSGLASLWIFDDGKGIDPEILPSTGPGIGLISMNERAKLLGGSFELRTAPGKGVDLCLRIPLETS</sequence>
<comment type="catalytic activity">
    <reaction evidence="1">
        <text>ATP + protein L-histidine = ADP + protein N-phospho-L-histidine.</text>
        <dbReference type="EC" id="2.7.13.3"/>
    </reaction>
</comment>
<dbReference type="InterPro" id="IPR036890">
    <property type="entry name" value="HATPase_C_sf"/>
</dbReference>
<accession>A0A0G9HKI2</accession>
<keyword evidence="14" id="KW-0547">Nucleotide-binding</keyword>
<evidence type="ECO:0000256" key="4">
    <source>
        <dbReference type="ARBA" id="ARBA00004651"/>
    </source>
</evidence>
<dbReference type="GO" id="GO:0005524">
    <property type="term" value="F:ATP binding"/>
    <property type="evidence" value="ECO:0007669"/>
    <property type="project" value="UniProtKB-KW"/>
</dbReference>
<keyword evidence="16" id="KW-0067">ATP-binding</keyword>
<proteinExistence type="predicted"/>
<dbReference type="GO" id="GO:0046983">
    <property type="term" value="F:protein dimerization activity"/>
    <property type="evidence" value="ECO:0007669"/>
    <property type="project" value="InterPro"/>
</dbReference>
<evidence type="ECO:0000256" key="17">
    <source>
        <dbReference type="ARBA" id="ARBA00022989"/>
    </source>
</evidence>
<evidence type="ECO:0000256" key="11">
    <source>
        <dbReference type="ARBA" id="ARBA00022679"/>
    </source>
</evidence>
<dbReference type="Proteomes" id="UP000182987">
    <property type="component" value="Chromosome"/>
</dbReference>
<evidence type="ECO:0000256" key="7">
    <source>
        <dbReference type="ARBA" id="ARBA00022475"/>
    </source>
</evidence>
<evidence type="ECO:0000256" key="16">
    <source>
        <dbReference type="ARBA" id="ARBA00022840"/>
    </source>
</evidence>
<dbReference type="PATRIC" id="fig|1440763.5.peg.368"/>
<dbReference type="InterPro" id="IPR004358">
    <property type="entry name" value="Sig_transdc_His_kin-like_C"/>
</dbReference>
<keyword evidence="25" id="KW-1185">Reference proteome</keyword>
<dbReference type="GO" id="GO:0046872">
    <property type="term" value="F:metal ion binding"/>
    <property type="evidence" value="ECO:0007669"/>
    <property type="project" value="UniProtKB-KW"/>
</dbReference>
<dbReference type="AlphaFoldDB" id="A0A0G9HKI2"/>
<evidence type="ECO:0000256" key="23">
    <source>
        <dbReference type="ARBA" id="ARBA00030800"/>
    </source>
</evidence>
<name>A0A0G9HKI2_9GAMM</name>
<dbReference type="Gene3D" id="3.30.565.10">
    <property type="entry name" value="Histidine kinase-like ATPase, C-terminal domain"/>
    <property type="match status" value="1"/>
</dbReference>
<keyword evidence="9" id="KW-0963">Cytoplasm</keyword>
<dbReference type="PANTHER" id="PTHR24421:SF10">
    <property type="entry name" value="NITRATE_NITRITE SENSOR PROTEIN NARQ"/>
    <property type="match status" value="1"/>
</dbReference>
<keyword evidence="10" id="KW-0597">Phosphoprotein</keyword>
<keyword evidence="11" id="KW-0808">Transferase</keyword>
<dbReference type="InterPro" id="IPR005467">
    <property type="entry name" value="His_kinase_dom"/>
</dbReference>
<keyword evidence="13" id="KW-0479">Metal-binding</keyword>
<keyword evidence="21" id="KW-0472">Membrane</keyword>
<evidence type="ECO:0000256" key="8">
    <source>
        <dbReference type="ARBA" id="ARBA00022485"/>
    </source>
</evidence>
<evidence type="ECO:0000256" key="3">
    <source>
        <dbReference type="ARBA" id="ARBA00004496"/>
    </source>
</evidence>
<dbReference type="Gene3D" id="1.20.5.1930">
    <property type="match status" value="1"/>
</dbReference>
<evidence type="ECO:0000256" key="9">
    <source>
        <dbReference type="ARBA" id="ARBA00022490"/>
    </source>
</evidence>
<evidence type="ECO:0000256" key="14">
    <source>
        <dbReference type="ARBA" id="ARBA00022741"/>
    </source>
</evidence>
<gene>
    <name evidence="24" type="ORF">BJI69_12825</name>
</gene>
<reference evidence="25" key="1">
    <citation type="submission" date="2016-09" db="EMBL/GenBank/DDBJ databases">
        <authorList>
            <person name="Lysoe E."/>
        </authorList>
    </citation>
    <scope>NUCLEOTIDE SEQUENCE [LARGE SCALE GENOMIC DNA]</scope>
    <source>
        <strain evidence="25">LJ96T</strain>
    </source>
</reference>
<evidence type="ECO:0000256" key="20">
    <source>
        <dbReference type="ARBA" id="ARBA00023014"/>
    </source>
</evidence>